<keyword evidence="9" id="KW-1185">Reference proteome</keyword>
<name>A0ABV7YXB9_9BACT</name>
<dbReference type="InterPro" id="IPR005111">
    <property type="entry name" value="MoeA_C_domain_IV"/>
</dbReference>
<dbReference type="Gene3D" id="3.40.980.10">
    <property type="entry name" value="MoaB/Mog-like domain"/>
    <property type="match status" value="1"/>
</dbReference>
<reference evidence="9" key="1">
    <citation type="journal article" date="2019" name="Int. J. Syst. Evol. Microbiol.">
        <title>The Global Catalogue of Microorganisms (GCM) 10K type strain sequencing project: providing services to taxonomists for standard genome sequencing and annotation.</title>
        <authorList>
            <consortium name="The Broad Institute Genomics Platform"/>
            <consortium name="The Broad Institute Genome Sequencing Center for Infectious Disease"/>
            <person name="Wu L."/>
            <person name="Ma J."/>
        </authorList>
    </citation>
    <scope>NUCLEOTIDE SEQUENCE [LARGE SCALE GENOMIC DNA]</scope>
    <source>
        <strain evidence="9">CECT 7956</strain>
    </source>
</reference>
<dbReference type="SUPFAM" id="SSF63867">
    <property type="entry name" value="MoeA C-terminal domain-like"/>
    <property type="match status" value="1"/>
</dbReference>
<dbReference type="RefSeq" id="WP_379838807.1">
    <property type="nucleotide sequence ID" value="NZ_JBHRYQ010000001.1"/>
</dbReference>
<evidence type="ECO:0000313" key="9">
    <source>
        <dbReference type="Proteomes" id="UP001595616"/>
    </source>
</evidence>
<keyword evidence="6" id="KW-0479">Metal-binding</keyword>
<dbReference type="InterPro" id="IPR005110">
    <property type="entry name" value="MoeA_linker/N"/>
</dbReference>
<evidence type="ECO:0000259" key="7">
    <source>
        <dbReference type="SMART" id="SM00852"/>
    </source>
</evidence>
<dbReference type="Pfam" id="PF00994">
    <property type="entry name" value="MoCF_biosynth"/>
    <property type="match status" value="1"/>
</dbReference>
<evidence type="ECO:0000256" key="5">
    <source>
        <dbReference type="ARBA" id="ARBA00047317"/>
    </source>
</evidence>
<dbReference type="Gene3D" id="3.90.105.10">
    <property type="entry name" value="Molybdopterin biosynthesis moea protein, domain 2"/>
    <property type="match status" value="1"/>
</dbReference>
<proteinExistence type="inferred from homology"/>
<dbReference type="InterPro" id="IPR036688">
    <property type="entry name" value="MoeA_C_domain_IV_sf"/>
</dbReference>
<evidence type="ECO:0000256" key="2">
    <source>
        <dbReference type="ARBA" id="ARBA00005046"/>
    </source>
</evidence>
<keyword evidence="6" id="KW-0460">Magnesium</keyword>
<dbReference type="InterPro" id="IPR008284">
    <property type="entry name" value="MoCF_biosynth_CS"/>
</dbReference>
<comment type="cofactor">
    <cofactor evidence="6">
        <name>Mg(2+)</name>
        <dbReference type="ChEBI" id="CHEBI:18420"/>
    </cofactor>
</comment>
<keyword evidence="4 6" id="KW-0501">Molybdenum cofactor biosynthesis</keyword>
<feature type="domain" description="MoaB/Mog" evidence="7">
    <location>
        <begin position="177"/>
        <end position="315"/>
    </location>
</feature>
<gene>
    <name evidence="8" type="ORF">ACFOOI_14920</name>
</gene>
<protein>
    <recommendedName>
        <fullName evidence="6">Molybdopterin molybdenumtransferase</fullName>
        <ecNumber evidence="6">2.10.1.1</ecNumber>
    </recommendedName>
</protein>
<dbReference type="InterPro" id="IPR036135">
    <property type="entry name" value="MoeA_linker/N_sf"/>
</dbReference>
<dbReference type="Gene3D" id="2.40.340.10">
    <property type="entry name" value="MoeA, C-terminal, domain IV"/>
    <property type="match status" value="1"/>
</dbReference>
<evidence type="ECO:0000256" key="1">
    <source>
        <dbReference type="ARBA" id="ARBA00002901"/>
    </source>
</evidence>
<comment type="similarity">
    <text evidence="3 6">Belongs to the MoeA family.</text>
</comment>
<dbReference type="InterPro" id="IPR001453">
    <property type="entry name" value="MoaB/Mog_dom"/>
</dbReference>
<dbReference type="PANTHER" id="PTHR10192:SF5">
    <property type="entry name" value="GEPHYRIN"/>
    <property type="match status" value="1"/>
</dbReference>
<comment type="function">
    <text evidence="1 6">Catalyzes the insertion of molybdate into adenylated molybdopterin with the concomitant release of AMP.</text>
</comment>
<dbReference type="Pfam" id="PF03454">
    <property type="entry name" value="MoeA_C"/>
    <property type="match status" value="1"/>
</dbReference>
<dbReference type="InterPro" id="IPR038987">
    <property type="entry name" value="MoeA-like"/>
</dbReference>
<evidence type="ECO:0000256" key="4">
    <source>
        <dbReference type="ARBA" id="ARBA00023150"/>
    </source>
</evidence>
<dbReference type="PANTHER" id="PTHR10192">
    <property type="entry name" value="MOLYBDOPTERIN BIOSYNTHESIS PROTEIN"/>
    <property type="match status" value="1"/>
</dbReference>
<organism evidence="8 9">
    <name type="scientific">Lacihabitans lacunae</name>
    <dbReference type="NCBI Taxonomy" id="1028214"/>
    <lineage>
        <taxon>Bacteria</taxon>
        <taxon>Pseudomonadati</taxon>
        <taxon>Bacteroidota</taxon>
        <taxon>Cytophagia</taxon>
        <taxon>Cytophagales</taxon>
        <taxon>Leadbetterellaceae</taxon>
        <taxon>Lacihabitans</taxon>
    </lineage>
</organism>
<dbReference type="InterPro" id="IPR036425">
    <property type="entry name" value="MoaB/Mog-like_dom_sf"/>
</dbReference>
<dbReference type="Proteomes" id="UP001595616">
    <property type="component" value="Unassembled WGS sequence"/>
</dbReference>
<accession>A0ABV7YXB9</accession>
<dbReference type="Pfam" id="PF03453">
    <property type="entry name" value="MoeA_N"/>
    <property type="match status" value="1"/>
</dbReference>
<evidence type="ECO:0000256" key="3">
    <source>
        <dbReference type="ARBA" id="ARBA00010763"/>
    </source>
</evidence>
<dbReference type="SUPFAM" id="SSF63882">
    <property type="entry name" value="MoeA N-terminal region -like"/>
    <property type="match status" value="1"/>
</dbReference>
<evidence type="ECO:0000256" key="6">
    <source>
        <dbReference type="RuleBase" id="RU365090"/>
    </source>
</evidence>
<sequence>MKLISVQTATEQILACQFPTQSELLSLENAYGKILAEDLHADRDFPPFDRVSMDGIAIRYEDFKNGNTAFAIQEIQAAGDPQKTLTIPKGCLEVMTGAVLPLNTDTVIRYEDLEIINGFAEIKAEVTAAQNIHFKGMDKKAGERLIQAGKKINASHIAVAATLGKQSLKVIKAPKVALISSGDELVTIDKEPLPHQIRMSNMYAIAALLRKQGIPSTHIHIADNKVQTAEAIKKALSEYDILILSGGISMGKKDYIPEALEKNKVTKLFHKIAQKPGKPMWFGKTDKNLVFALPGNPVSTFLCTVRYVLPWFNQYFGQPAFTSQTAILTEDIRFRPQLTYFLQVKISYNESKVFATPVQHNGSGDFLSLSDADGFIELPESDEVLFPKGGSFPIHLF</sequence>
<comment type="caution">
    <text evidence="8">The sequence shown here is derived from an EMBL/GenBank/DDBJ whole genome shotgun (WGS) entry which is preliminary data.</text>
</comment>
<dbReference type="PROSITE" id="PS01079">
    <property type="entry name" value="MOCF_BIOSYNTHESIS_2"/>
    <property type="match status" value="1"/>
</dbReference>
<dbReference type="NCBIfam" id="TIGR00177">
    <property type="entry name" value="molyb_syn"/>
    <property type="match status" value="1"/>
</dbReference>
<dbReference type="CDD" id="cd00887">
    <property type="entry name" value="MoeA"/>
    <property type="match status" value="1"/>
</dbReference>
<comment type="catalytic activity">
    <reaction evidence="5">
        <text>adenylyl-molybdopterin + molybdate = Mo-molybdopterin + AMP + H(+)</text>
        <dbReference type="Rhea" id="RHEA:35047"/>
        <dbReference type="ChEBI" id="CHEBI:15378"/>
        <dbReference type="ChEBI" id="CHEBI:36264"/>
        <dbReference type="ChEBI" id="CHEBI:62727"/>
        <dbReference type="ChEBI" id="CHEBI:71302"/>
        <dbReference type="ChEBI" id="CHEBI:456215"/>
        <dbReference type="EC" id="2.10.1.1"/>
    </reaction>
</comment>
<keyword evidence="6" id="KW-0500">Molybdenum</keyword>
<dbReference type="EMBL" id="JBHRYQ010000001">
    <property type="protein sequence ID" value="MFC3811953.1"/>
    <property type="molecule type" value="Genomic_DNA"/>
</dbReference>
<keyword evidence="6" id="KW-0808">Transferase</keyword>
<comment type="pathway">
    <text evidence="2 6">Cofactor biosynthesis; molybdopterin biosynthesis.</text>
</comment>
<dbReference type="EC" id="2.10.1.1" evidence="6"/>
<dbReference type="SMART" id="SM00852">
    <property type="entry name" value="MoCF_biosynth"/>
    <property type="match status" value="1"/>
</dbReference>
<evidence type="ECO:0000313" key="8">
    <source>
        <dbReference type="EMBL" id="MFC3811953.1"/>
    </source>
</evidence>
<dbReference type="Gene3D" id="2.170.190.11">
    <property type="entry name" value="Molybdopterin biosynthesis moea protein, domain 3"/>
    <property type="match status" value="1"/>
</dbReference>
<dbReference type="SUPFAM" id="SSF53218">
    <property type="entry name" value="Molybdenum cofactor biosynthesis proteins"/>
    <property type="match status" value="1"/>
</dbReference>